<evidence type="ECO:0000256" key="1">
    <source>
        <dbReference type="ARBA" id="ARBA00022614"/>
    </source>
</evidence>
<gene>
    <name evidence="5" type="ORF">J7I42_17210</name>
</gene>
<dbReference type="Gene3D" id="3.40.50.300">
    <property type="entry name" value="P-loop containing nucleotide triphosphate hydrolases"/>
    <property type="match status" value="1"/>
</dbReference>
<organism evidence="5 6">
    <name type="scientific">Niastella soli</name>
    <dbReference type="NCBI Taxonomy" id="2821487"/>
    <lineage>
        <taxon>Bacteria</taxon>
        <taxon>Pseudomonadati</taxon>
        <taxon>Bacteroidota</taxon>
        <taxon>Chitinophagia</taxon>
        <taxon>Chitinophagales</taxon>
        <taxon>Chitinophagaceae</taxon>
        <taxon>Niastella</taxon>
    </lineage>
</organism>
<dbReference type="Pfam" id="PF25497">
    <property type="entry name" value="COR-B"/>
    <property type="match status" value="1"/>
</dbReference>
<dbReference type="SUPFAM" id="SSF52058">
    <property type="entry name" value="L domain-like"/>
    <property type="match status" value="1"/>
</dbReference>
<dbReference type="InterPro" id="IPR003591">
    <property type="entry name" value="Leu-rich_rpt_typical-subtyp"/>
</dbReference>
<protein>
    <submittedName>
        <fullName evidence="5">Leucine-rich repeat domain-containing protein</fullName>
    </submittedName>
</protein>
<dbReference type="Gene3D" id="3.30.310.200">
    <property type="match status" value="1"/>
</dbReference>
<name>A0ABS3YVU4_9BACT</name>
<dbReference type="InterPro" id="IPR032171">
    <property type="entry name" value="COR-A"/>
</dbReference>
<dbReference type="Pfam" id="PF08477">
    <property type="entry name" value="Roc"/>
    <property type="match status" value="1"/>
</dbReference>
<dbReference type="Pfam" id="PF12799">
    <property type="entry name" value="LRR_4"/>
    <property type="match status" value="1"/>
</dbReference>
<sequence length="947" mass="110343">MTDLEKIKRLESEIGHTLKRKGSDLDSISDLYYSIDADKTVKSIRLRNISLQTFPQSLLEFNELEDLKLSQNKLKEVPPEISKMKSLKYLSLARNDLRSFPSQLLDLNGLCFLNLAGCGIKSIPGDINWLKELDELLLFENGIEHIPTTLFECNNLKKLMLSYNKIADFPNIEGSLNRIEVLSLGNNKIESIPENINELKSIRWLGLNKNKIRELPRSILDLRLNIKWKYESRFTGRGIILENNPLINPSPEIIKQGNKAIREYFEQREKSGTEQLNEAKLILLGDGRSGKTSFANRLLNKELPKEKDRTQGVDIIIGEYAFPIANGSSFKINIWDFAGQDKYKKLHQLFYTESSLYVMVAESGNTTVDYDDWFQTAELFGEGSPLVLILNEFKSGIGTGSFDINYWKKQFPELLKEVFTINLGTKQNFSTAEEYIRFIAQTLPHTKYPFPSNWAAIRRVLHERREEQYIPLKEYFEICKQNDLPQPESALILSSVLHKIGDCLHYQKNELLKQFIILKNEWATEAVYKILDDEVVAKSKCGFFDQSDVKRIWNDGEYEHMRPQLLELMKQFKLAYQLPSREEYVTPPLLPPAPPENYSWPDVPSLELYIDYDFLPKVLLTQFIVTRHADISKGRKLVWRHGVILEWKNEALGEVSKTRLEGRDAFYIRTQGRNRKEMLTIILKTFRELHAEYKGIKYREKVPCVCEGCKTGANKQHYFDFETLNRRLEKGRFEVECDNSLEKLNVLELLENTFVFEQYKEGSSLQLKGSVERESAPEIRILKIFLASSNELEKERIQIEQALNRKNKLLRKKGIVIELLIWEDGKIIGQSLRSQDDYNVEIRQCDFFTMLFYSKVGKYSFEEFTLAKTLFEEKGMPRLRIFQKDVDLPKNLQKRDADSRYDFLEKLKELEHFPVPFQNTDQLVNELEDAIDKLLADEAFVKQLKCE</sequence>
<accession>A0ABS3YVU4</accession>
<dbReference type="PANTHER" id="PTHR48051">
    <property type="match status" value="1"/>
</dbReference>
<feature type="domain" description="COR" evidence="3">
    <location>
        <begin position="451"/>
        <end position="590"/>
    </location>
</feature>
<dbReference type="EMBL" id="JAGHKO010000004">
    <property type="protein sequence ID" value="MBO9202027.1"/>
    <property type="molecule type" value="Genomic_DNA"/>
</dbReference>
<dbReference type="InterPro" id="IPR025875">
    <property type="entry name" value="Leu-rich_rpt_4"/>
</dbReference>
<dbReference type="Pfam" id="PF13855">
    <property type="entry name" value="LRR_8"/>
    <property type="match status" value="1"/>
</dbReference>
<evidence type="ECO:0000256" key="2">
    <source>
        <dbReference type="ARBA" id="ARBA00022737"/>
    </source>
</evidence>
<dbReference type="PRINTS" id="PR00449">
    <property type="entry name" value="RASTRNSFRMNG"/>
</dbReference>
<evidence type="ECO:0000259" key="3">
    <source>
        <dbReference type="Pfam" id="PF16095"/>
    </source>
</evidence>
<dbReference type="Gene3D" id="3.80.10.10">
    <property type="entry name" value="Ribonuclease Inhibitor"/>
    <property type="match status" value="1"/>
</dbReference>
<feature type="domain" description="C-terminal of Roc COR-B" evidence="4">
    <location>
        <begin position="605"/>
        <end position="751"/>
    </location>
</feature>
<evidence type="ECO:0000313" key="5">
    <source>
        <dbReference type="EMBL" id="MBO9202027.1"/>
    </source>
</evidence>
<dbReference type="InterPro" id="IPR027417">
    <property type="entry name" value="P-loop_NTPase"/>
</dbReference>
<dbReference type="InterPro" id="IPR032675">
    <property type="entry name" value="LRR_dom_sf"/>
</dbReference>
<dbReference type="PROSITE" id="PS51450">
    <property type="entry name" value="LRR"/>
    <property type="match status" value="2"/>
</dbReference>
<keyword evidence="2" id="KW-0677">Repeat</keyword>
<dbReference type="InterPro" id="IPR050216">
    <property type="entry name" value="LRR_domain-containing"/>
</dbReference>
<dbReference type="SMART" id="SM00369">
    <property type="entry name" value="LRR_TYP"/>
    <property type="match status" value="5"/>
</dbReference>
<proteinExistence type="predicted"/>
<dbReference type="PANTHER" id="PTHR48051:SF1">
    <property type="entry name" value="RAS SUPPRESSOR PROTEIN 1"/>
    <property type="match status" value="1"/>
</dbReference>
<reference evidence="5 6" key="1">
    <citation type="submission" date="2021-03" db="EMBL/GenBank/DDBJ databases">
        <title>Assistant Professor.</title>
        <authorList>
            <person name="Huq M.A."/>
        </authorList>
    </citation>
    <scope>NUCLEOTIDE SEQUENCE [LARGE SCALE GENOMIC DNA]</scope>
    <source>
        <strain evidence="5 6">MAH-29</strain>
    </source>
</reference>
<evidence type="ECO:0000259" key="4">
    <source>
        <dbReference type="Pfam" id="PF25497"/>
    </source>
</evidence>
<dbReference type="Gene3D" id="1.10.10.2200">
    <property type="match status" value="1"/>
</dbReference>
<dbReference type="Pfam" id="PF16095">
    <property type="entry name" value="COR-A"/>
    <property type="match status" value="1"/>
</dbReference>
<dbReference type="SMART" id="SM00365">
    <property type="entry name" value="LRR_SD22"/>
    <property type="match status" value="3"/>
</dbReference>
<dbReference type="InterPro" id="IPR001611">
    <property type="entry name" value="Leu-rich_rpt"/>
</dbReference>
<evidence type="ECO:0000313" key="6">
    <source>
        <dbReference type="Proteomes" id="UP000677244"/>
    </source>
</evidence>
<dbReference type="SUPFAM" id="SSF52540">
    <property type="entry name" value="P-loop containing nucleoside triphosphate hydrolases"/>
    <property type="match status" value="1"/>
</dbReference>
<keyword evidence="1" id="KW-0433">Leucine-rich repeat</keyword>
<comment type="caution">
    <text evidence="5">The sequence shown here is derived from an EMBL/GenBank/DDBJ whole genome shotgun (WGS) entry which is preliminary data.</text>
</comment>
<dbReference type="Gene3D" id="1.10.10.10">
    <property type="entry name" value="Winged helix-like DNA-binding domain superfamily/Winged helix DNA-binding domain"/>
    <property type="match status" value="1"/>
</dbReference>
<dbReference type="RefSeq" id="WP_209140081.1">
    <property type="nucleotide sequence ID" value="NZ_JAGHKO010000004.1"/>
</dbReference>
<dbReference type="InterPro" id="IPR036388">
    <property type="entry name" value="WH-like_DNA-bd_sf"/>
</dbReference>
<keyword evidence="6" id="KW-1185">Reference proteome</keyword>
<dbReference type="Proteomes" id="UP000677244">
    <property type="component" value="Unassembled WGS sequence"/>
</dbReference>
<dbReference type="InterPro" id="IPR057263">
    <property type="entry name" value="COR-B"/>
</dbReference>